<name>A0AAD6XXP9_9AGAR</name>
<protein>
    <submittedName>
        <fullName evidence="1">Uncharacterized protein</fullName>
    </submittedName>
</protein>
<comment type="caution">
    <text evidence="1">The sequence shown here is derived from an EMBL/GenBank/DDBJ whole genome shotgun (WGS) entry which is preliminary data.</text>
</comment>
<evidence type="ECO:0000313" key="1">
    <source>
        <dbReference type="EMBL" id="KAJ7100059.1"/>
    </source>
</evidence>
<reference evidence="1" key="1">
    <citation type="submission" date="2023-03" db="EMBL/GenBank/DDBJ databases">
        <title>Massive genome expansion in bonnet fungi (Mycena s.s.) driven by repeated elements and novel gene families across ecological guilds.</title>
        <authorList>
            <consortium name="Lawrence Berkeley National Laboratory"/>
            <person name="Harder C.B."/>
            <person name="Miyauchi S."/>
            <person name="Viragh M."/>
            <person name="Kuo A."/>
            <person name="Thoen E."/>
            <person name="Andreopoulos B."/>
            <person name="Lu D."/>
            <person name="Skrede I."/>
            <person name="Drula E."/>
            <person name="Henrissat B."/>
            <person name="Morin E."/>
            <person name="Kohler A."/>
            <person name="Barry K."/>
            <person name="LaButti K."/>
            <person name="Morin E."/>
            <person name="Salamov A."/>
            <person name="Lipzen A."/>
            <person name="Mereny Z."/>
            <person name="Hegedus B."/>
            <person name="Baldrian P."/>
            <person name="Stursova M."/>
            <person name="Weitz H."/>
            <person name="Taylor A."/>
            <person name="Grigoriev I.V."/>
            <person name="Nagy L.G."/>
            <person name="Martin F."/>
            <person name="Kauserud H."/>
        </authorList>
    </citation>
    <scope>NUCLEOTIDE SEQUENCE</scope>
    <source>
        <strain evidence="1">CBHHK173m</strain>
    </source>
</reference>
<sequence length="90" mass="10081">MSAPQALEHRTTLLGLSHARVLGLISALRPPQWAQIRSHAEMHPRSPLALAPPLRRAYRNERRHGELVKAKIRIFDFLASVGLTAFDAQP</sequence>
<gene>
    <name evidence="1" type="ORF">B0H15DRAFT_1018370</name>
</gene>
<dbReference type="Proteomes" id="UP001222325">
    <property type="component" value="Unassembled WGS sequence"/>
</dbReference>
<proteinExistence type="predicted"/>
<evidence type="ECO:0000313" key="2">
    <source>
        <dbReference type="Proteomes" id="UP001222325"/>
    </source>
</evidence>
<dbReference type="AlphaFoldDB" id="A0AAD6XXP9"/>
<accession>A0AAD6XXP9</accession>
<organism evidence="1 2">
    <name type="scientific">Mycena belliarum</name>
    <dbReference type="NCBI Taxonomy" id="1033014"/>
    <lineage>
        <taxon>Eukaryota</taxon>
        <taxon>Fungi</taxon>
        <taxon>Dikarya</taxon>
        <taxon>Basidiomycota</taxon>
        <taxon>Agaricomycotina</taxon>
        <taxon>Agaricomycetes</taxon>
        <taxon>Agaricomycetidae</taxon>
        <taxon>Agaricales</taxon>
        <taxon>Marasmiineae</taxon>
        <taxon>Mycenaceae</taxon>
        <taxon>Mycena</taxon>
    </lineage>
</organism>
<keyword evidence="2" id="KW-1185">Reference proteome</keyword>
<dbReference type="EMBL" id="JARJCN010000006">
    <property type="protein sequence ID" value="KAJ7100059.1"/>
    <property type="molecule type" value="Genomic_DNA"/>
</dbReference>